<name>A0A3B0VXI5_9ZZZZ</name>
<dbReference type="EC" id="6.3.5.7" evidence="11"/>
<dbReference type="NCBIfam" id="NF004014">
    <property type="entry name" value="PRK05477.1-4"/>
    <property type="match status" value="1"/>
</dbReference>
<keyword evidence="6" id="KW-0648">Protein biosynthesis</keyword>
<dbReference type="EC" id="6.3.5.6" evidence="11"/>
<protein>
    <submittedName>
        <fullName evidence="11">Aspartyl-tRNA(Asn) amidotransferase subunit B @ Glutamyl-tRNA(Gln) amidotransferase subunit B</fullName>
        <ecNumber evidence="11">6.3.5.6</ecNumber>
        <ecNumber evidence="11">6.3.5.7</ecNumber>
    </submittedName>
</protein>
<keyword evidence="4" id="KW-0547">Nucleotide-binding</keyword>
<evidence type="ECO:0000256" key="7">
    <source>
        <dbReference type="ARBA" id="ARBA00024799"/>
    </source>
</evidence>
<dbReference type="InterPro" id="IPR003789">
    <property type="entry name" value="Asn/Gln_tRNA_amidoTrase-B-like"/>
</dbReference>
<dbReference type="SUPFAM" id="SSF89095">
    <property type="entry name" value="GatB/YqeY motif"/>
    <property type="match status" value="1"/>
</dbReference>
<dbReference type="GO" id="GO:0016740">
    <property type="term" value="F:transferase activity"/>
    <property type="evidence" value="ECO:0007669"/>
    <property type="project" value="UniProtKB-KW"/>
</dbReference>
<dbReference type="Gene3D" id="1.10.10.410">
    <property type="match status" value="1"/>
</dbReference>
<evidence type="ECO:0000256" key="3">
    <source>
        <dbReference type="ARBA" id="ARBA00022598"/>
    </source>
</evidence>
<dbReference type="NCBIfam" id="NF004012">
    <property type="entry name" value="PRK05477.1-2"/>
    <property type="match status" value="1"/>
</dbReference>
<dbReference type="HAMAP" id="MF_00121">
    <property type="entry name" value="GatB"/>
    <property type="match status" value="1"/>
</dbReference>
<accession>A0A3B0VXI5</accession>
<keyword evidence="3 11" id="KW-0436">Ligase</keyword>
<dbReference type="PANTHER" id="PTHR11659:SF0">
    <property type="entry name" value="GLUTAMYL-TRNA(GLN) AMIDOTRANSFERASE SUBUNIT B, MITOCHONDRIAL"/>
    <property type="match status" value="1"/>
</dbReference>
<dbReference type="NCBIfam" id="TIGR00133">
    <property type="entry name" value="gatB"/>
    <property type="match status" value="1"/>
</dbReference>
<evidence type="ECO:0000313" key="11">
    <source>
        <dbReference type="EMBL" id="VAW43852.1"/>
    </source>
</evidence>
<dbReference type="EMBL" id="UOFA01000043">
    <property type="protein sequence ID" value="VAW43852.1"/>
    <property type="molecule type" value="Genomic_DNA"/>
</dbReference>
<comment type="catalytic activity">
    <reaction evidence="9">
        <text>L-glutamyl-tRNA(Gln) + L-glutamine + ATP + H2O = L-glutaminyl-tRNA(Gln) + L-glutamate + ADP + phosphate + H(+)</text>
        <dbReference type="Rhea" id="RHEA:17521"/>
        <dbReference type="Rhea" id="RHEA-COMP:9681"/>
        <dbReference type="Rhea" id="RHEA-COMP:9684"/>
        <dbReference type="ChEBI" id="CHEBI:15377"/>
        <dbReference type="ChEBI" id="CHEBI:15378"/>
        <dbReference type="ChEBI" id="CHEBI:29985"/>
        <dbReference type="ChEBI" id="CHEBI:30616"/>
        <dbReference type="ChEBI" id="CHEBI:43474"/>
        <dbReference type="ChEBI" id="CHEBI:58359"/>
        <dbReference type="ChEBI" id="CHEBI:78520"/>
        <dbReference type="ChEBI" id="CHEBI:78521"/>
        <dbReference type="ChEBI" id="CHEBI:456216"/>
    </reaction>
</comment>
<evidence type="ECO:0000256" key="6">
    <source>
        <dbReference type="ARBA" id="ARBA00022917"/>
    </source>
</evidence>
<dbReference type="InterPro" id="IPR017959">
    <property type="entry name" value="Asn/Gln-tRNA_amidoTrfase_suB/E"/>
</dbReference>
<feature type="domain" description="Asn/Gln amidotransferase" evidence="10">
    <location>
        <begin position="335"/>
        <end position="483"/>
    </location>
</feature>
<comment type="subunit">
    <text evidence="2">Heterotrimer of A, B and C subunits.</text>
</comment>
<evidence type="ECO:0000259" key="10">
    <source>
        <dbReference type="SMART" id="SM00845"/>
    </source>
</evidence>
<evidence type="ECO:0000256" key="8">
    <source>
        <dbReference type="ARBA" id="ARBA00047380"/>
    </source>
</evidence>
<evidence type="ECO:0000256" key="4">
    <source>
        <dbReference type="ARBA" id="ARBA00022741"/>
    </source>
</evidence>
<dbReference type="Pfam" id="PF02934">
    <property type="entry name" value="GatB_N"/>
    <property type="match status" value="1"/>
</dbReference>
<evidence type="ECO:0000256" key="5">
    <source>
        <dbReference type="ARBA" id="ARBA00022840"/>
    </source>
</evidence>
<keyword evidence="11" id="KW-0808">Transferase</keyword>
<dbReference type="GO" id="GO:0050567">
    <property type="term" value="F:glutaminyl-tRNA synthase (glutamine-hydrolyzing) activity"/>
    <property type="evidence" value="ECO:0007669"/>
    <property type="project" value="UniProtKB-EC"/>
</dbReference>
<dbReference type="InterPro" id="IPR014746">
    <property type="entry name" value="Gln_synth/guanido_kin_cat_dom"/>
</dbReference>
<dbReference type="PROSITE" id="PS01234">
    <property type="entry name" value="GATB"/>
    <property type="match status" value="1"/>
</dbReference>
<sequence>MTSSMMKSEKWEMVIGLEIHVRLDCESKLFSGMKSSYGASPNSQVSFLDAGLPGTLPVINQKALEYAIRFGLSVDAEIPEITVFARKNYFYPDLPKGYQISQMDDPVVGKGQIEIETEAGKKIIEITRAHLEEDAGKSIHDKYDRHTAIDLNRAGTPLVEVVSEPQMSNAKEAVAYMREIYTRVTHLGICDGNLQEGSFRCDANVSVRPWGQVELGTRAEVKNLNSFRFIEKAINFEAKRQIKILESGGVVTQETRLYDADKDQTRSMRSKENANDYRYFPDPDQLPISISRAMVEAQKAHLPEFPAEKIKRYIEQLGIKADDAEIIANDIQMAKFFEQSDHQSTAAADLNAKFLLGEFSALLNVQNISIAACPINALSYAGLLDAVADGTVSRKVAKQVLEDMWGSGQSAAEVIESKGLGQISDSSALTELIAQVIIDNPSQVADYQSGNEKMFNYFIGQIMKQTKGRANPVQTKQILEEKLKQ</sequence>
<dbReference type="InterPro" id="IPR018027">
    <property type="entry name" value="Asn/Gln_amidotransferase"/>
</dbReference>
<dbReference type="InterPro" id="IPR006075">
    <property type="entry name" value="Asn/Gln-tRNA_Trfase_suB/E_cat"/>
</dbReference>
<dbReference type="GO" id="GO:0070681">
    <property type="term" value="P:glutaminyl-tRNAGln biosynthesis via transamidation"/>
    <property type="evidence" value="ECO:0007669"/>
    <property type="project" value="TreeGrafter"/>
</dbReference>
<evidence type="ECO:0000256" key="9">
    <source>
        <dbReference type="ARBA" id="ARBA00047913"/>
    </source>
</evidence>
<dbReference type="SUPFAM" id="SSF55931">
    <property type="entry name" value="Glutamine synthetase/guanido kinase"/>
    <property type="match status" value="1"/>
</dbReference>
<dbReference type="GO" id="GO:0005524">
    <property type="term" value="F:ATP binding"/>
    <property type="evidence" value="ECO:0007669"/>
    <property type="project" value="UniProtKB-KW"/>
</dbReference>
<dbReference type="Gene3D" id="1.10.150.380">
    <property type="entry name" value="GatB domain, N-terminal subdomain"/>
    <property type="match status" value="1"/>
</dbReference>
<organism evidence="11">
    <name type="scientific">hydrothermal vent metagenome</name>
    <dbReference type="NCBI Taxonomy" id="652676"/>
    <lineage>
        <taxon>unclassified sequences</taxon>
        <taxon>metagenomes</taxon>
        <taxon>ecological metagenomes</taxon>
    </lineage>
</organism>
<comment type="function">
    <text evidence="7">Allows the formation of correctly charged Asn-tRNA(Asn) or Gln-tRNA(Gln) through the transamidation of misacylated Asp-tRNA(Asn) or Glu-tRNA(Gln) in organisms which lack either or both of asparaginyl-tRNA or glutaminyl-tRNA synthetases. The reaction takes place in the presence of glutamine and ATP through an activated phospho-Asp-tRNA(Asn) or phospho-Glu-tRNA(Gln).</text>
</comment>
<evidence type="ECO:0000256" key="1">
    <source>
        <dbReference type="ARBA" id="ARBA00005306"/>
    </source>
</evidence>
<comment type="catalytic activity">
    <reaction evidence="8">
        <text>L-aspartyl-tRNA(Asn) + L-glutamine + ATP + H2O = L-asparaginyl-tRNA(Asn) + L-glutamate + ADP + phosphate + 2 H(+)</text>
        <dbReference type="Rhea" id="RHEA:14513"/>
        <dbReference type="Rhea" id="RHEA-COMP:9674"/>
        <dbReference type="Rhea" id="RHEA-COMP:9677"/>
        <dbReference type="ChEBI" id="CHEBI:15377"/>
        <dbReference type="ChEBI" id="CHEBI:15378"/>
        <dbReference type="ChEBI" id="CHEBI:29985"/>
        <dbReference type="ChEBI" id="CHEBI:30616"/>
        <dbReference type="ChEBI" id="CHEBI:43474"/>
        <dbReference type="ChEBI" id="CHEBI:58359"/>
        <dbReference type="ChEBI" id="CHEBI:78515"/>
        <dbReference type="ChEBI" id="CHEBI:78516"/>
        <dbReference type="ChEBI" id="CHEBI:456216"/>
    </reaction>
</comment>
<dbReference type="FunFam" id="1.10.10.410:FF:000001">
    <property type="entry name" value="Aspartyl/glutamyl-tRNA(Asn/Gln) amidotransferase subunit B"/>
    <property type="match status" value="1"/>
</dbReference>
<evidence type="ECO:0000256" key="2">
    <source>
        <dbReference type="ARBA" id="ARBA00011123"/>
    </source>
</evidence>
<keyword evidence="5" id="KW-0067">ATP-binding</keyword>
<dbReference type="InterPro" id="IPR017958">
    <property type="entry name" value="Gln-tRNA_amidoTrfase_suB_CS"/>
</dbReference>
<proteinExistence type="inferred from homology"/>
<dbReference type="GO" id="GO:0050566">
    <property type="term" value="F:asparaginyl-tRNA synthase (glutamine-hydrolyzing) activity"/>
    <property type="evidence" value="ECO:0007669"/>
    <property type="project" value="UniProtKB-EC"/>
</dbReference>
<comment type="similarity">
    <text evidence="1">Belongs to the GatB/GatE family. GatB subfamily.</text>
</comment>
<dbReference type="AlphaFoldDB" id="A0A3B0VXI5"/>
<gene>
    <name evidence="11" type="ORF">MNBD_GAMMA02-493</name>
</gene>
<dbReference type="InterPro" id="IPR023168">
    <property type="entry name" value="GatB_Yqey_C_2"/>
</dbReference>
<dbReference type="SMART" id="SM00845">
    <property type="entry name" value="GatB_Yqey"/>
    <property type="match status" value="1"/>
</dbReference>
<dbReference type="GO" id="GO:0006412">
    <property type="term" value="P:translation"/>
    <property type="evidence" value="ECO:0007669"/>
    <property type="project" value="UniProtKB-KW"/>
</dbReference>
<dbReference type="PANTHER" id="PTHR11659">
    <property type="entry name" value="GLUTAMYL-TRNA GLN AMIDOTRANSFERASE SUBUNIT B MITOCHONDRIAL AND PROKARYOTIC PET112-RELATED"/>
    <property type="match status" value="1"/>
</dbReference>
<dbReference type="InterPro" id="IPR042114">
    <property type="entry name" value="GatB_C_1"/>
</dbReference>
<dbReference type="Pfam" id="PF02637">
    <property type="entry name" value="GatB_Yqey"/>
    <property type="match status" value="1"/>
</dbReference>
<reference evidence="11" key="1">
    <citation type="submission" date="2018-06" db="EMBL/GenBank/DDBJ databases">
        <authorList>
            <person name="Zhirakovskaya E."/>
        </authorList>
    </citation>
    <scope>NUCLEOTIDE SEQUENCE</scope>
</reference>
<dbReference type="InterPro" id="IPR004413">
    <property type="entry name" value="GatB"/>
</dbReference>